<feature type="region of interest" description="Disordered" evidence="1">
    <location>
        <begin position="166"/>
        <end position="225"/>
    </location>
</feature>
<evidence type="ECO:0000256" key="1">
    <source>
        <dbReference type="SAM" id="MobiDB-lite"/>
    </source>
</evidence>
<keyword evidence="3" id="KW-1185">Reference proteome</keyword>
<name>A0AA36MAQ4_CYLNA</name>
<sequence>MLSFLQKHLQSSLKVYNKNTVYDTIRQFTQAFIKLYKRLVSTQEADKPMRLYILLILVQIETALSQKSEKNEHICFNEEYTYNLHTYPCDVTFGQFDTARSHAQQLQEHFYNGLNMTPSIPLMRVACAVGNGVKIPEKCGFVYYTTEYRHRKTQMVEIIKEKLKAASSLGDSPSHEKGAGGPPPTAKSGPDGPETDSFGSNKSGPGLATEDEKGGLGLSTSLEDP</sequence>
<comment type="caution">
    <text evidence="2">The sequence shown here is derived from an EMBL/GenBank/DDBJ whole genome shotgun (WGS) entry which is preliminary data.</text>
</comment>
<reference evidence="2" key="1">
    <citation type="submission" date="2023-07" db="EMBL/GenBank/DDBJ databases">
        <authorList>
            <consortium name="CYATHOMIX"/>
        </authorList>
    </citation>
    <scope>NUCLEOTIDE SEQUENCE</scope>
    <source>
        <strain evidence="2">N/A</strain>
    </source>
</reference>
<protein>
    <submittedName>
        <fullName evidence="2">Uncharacterized protein</fullName>
    </submittedName>
</protein>
<dbReference type="EMBL" id="CATQJL010000316">
    <property type="protein sequence ID" value="CAJ0605046.1"/>
    <property type="molecule type" value="Genomic_DNA"/>
</dbReference>
<evidence type="ECO:0000313" key="3">
    <source>
        <dbReference type="Proteomes" id="UP001176961"/>
    </source>
</evidence>
<evidence type="ECO:0000313" key="2">
    <source>
        <dbReference type="EMBL" id="CAJ0605046.1"/>
    </source>
</evidence>
<dbReference type="Proteomes" id="UP001176961">
    <property type="component" value="Unassembled WGS sequence"/>
</dbReference>
<gene>
    <name evidence="2" type="ORF">CYNAS_LOCUS17029</name>
</gene>
<organism evidence="2 3">
    <name type="scientific">Cylicocyclus nassatus</name>
    <name type="common">Nematode worm</name>
    <dbReference type="NCBI Taxonomy" id="53992"/>
    <lineage>
        <taxon>Eukaryota</taxon>
        <taxon>Metazoa</taxon>
        <taxon>Ecdysozoa</taxon>
        <taxon>Nematoda</taxon>
        <taxon>Chromadorea</taxon>
        <taxon>Rhabditida</taxon>
        <taxon>Rhabditina</taxon>
        <taxon>Rhabditomorpha</taxon>
        <taxon>Strongyloidea</taxon>
        <taxon>Strongylidae</taxon>
        <taxon>Cylicocyclus</taxon>
    </lineage>
</organism>
<proteinExistence type="predicted"/>
<dbReference type="AlphaFoldDB" id="A0AA36MAQ4"/>
<accession>A0AA36MAQ4</accession>